<protein>
    <submittedName>
        <fullName evidence="3">AzlD domain-containing protein</fullName>
    </submittedName>
    <submittedName>
        <fullName evidence="4">Branched-subunit amino acid transport protein</fullName>
    </submittedName>
</protein>
<evidence type="ECO:0000256" key="1">
    <source>
        <dbReference type="SAM" id="Phobius"/>
    </source>
</evidence>
<dbReference type="KEGG" id="phn:PAEH1_02260"/>
<dbReference type="Proteomes" id="UP000189369">
    <property type="component" value="Chromosome"/>
</dbReference>
<name>A0A1U9JY38_9BURK</name>
<evidence type="ECO:0000313" key="5">
    <source>
        <dbReference type="Proteomes" id="UP000189369"/>
    </source>
</evidence>
<reference evidence="3" key="3">
    <citation type="journal article" date="2021" name="PeerJ">
        <title>Extensive microbial diversity within the chicken gut microbiome revealed by metagenomics and culture.</title>
        <authorList>
            <person name="Gilroy R."/>
            <person name="Ravi A."/>
            <person name="Getino M."/>
            <person name="Pursley I."/>
            <person name="Horton D.L."/>
            <person name="Alikhan N.F."/>
            <person name="Baker D."/>
            <person name="Gharbi K."/>
            <person name="Hall N."/>
            <person name="Watson M."/>
            <person name="Adriaenssens E.M."/>
            <person name="Foster-Nyarko E."/>
            <person name="Jarju S."/>
            <person name="Secka A."/>
            <person name="Antonio M."/>
            <person name="Oren A."/>
            <person name="Chaudhuri R.R."/>
            <person name="La Ragione R."/>
            <person name="Hildebrand F."/>
            <person name="Pallen M.J."/>
        </authorList>
    </citation>
    <scope>NUCLEOTIDE SEQUENCE</scope>
    <source>
        <strain evidence="3">CHK175-13533</strain>
    </source>
</reference>
<dbReference type="RefSeq" id="WP_077733208.1">
    <property type="nucleotide sequence ID" value="NZ_BMCQ01000004.1"/>
</dbReference>
<dbReference type="Proteomes" id="UP000700248">
    <property type="component" value="Unassembled WGS sequence"/>
</dbReference>
<dbReference type="EMBL" id="DYTQ01000104">
    <property type="protein sequence ID" value="HJH24753.1"/>
    <property type="molecule type" value="Genomic_DNA"/>
</dbReference>
<evidence type="ECO:0000313" key="2">
    <source>
        <dbReference type="EMBL" id="AQS50664.1"/>
    </source>
</evidence>
<gene>
    <name evidence="4" type="ORF">GGR41_000647</name>
    <name evidence="3" type="ORF">K8U84_09390</name>
    <name evidence="2" type="ORF">PAEH1_02260</name>
</gene>
<dbReference type="Proteomes" id="UP000783934">
    <property type="component" value="Unassembled WGS sequence"/>
</dbReference>
<keyword evidence="1" id="KW-0472">Membrane</keyword>
<reference evidence="2 5" key="1">
    <citation type="submission" date="2017-01" db="EMBL/GenBank/DDBJ databases">
        <title>Complete Genome Sequence of Paenalcaligenes hominis, Isolated from a paraplegic Patient with neurogenic bladder.</title>
        <authorList>
            <person name="Mukhopadhyay R."/>
            <person name="Joaquin J."/>
            <person name="Hogue R."/>
            <person name="Kilaru A."/>
            <person name="Jospin G."/>
            <person name="Mars K."/>
            <person name="Eisen J.A."/>
            <person name="Chaturvedi V."/>
        </authorList>
    </citation>
    <scope>NUCLEOTIDE SEQUENCE [LARGE SCALE GENOMIC DNA]</scope>
    <source>
        <strain evidence="2 5">15S00501</strain>
    </source>
</reference>
<dbReference type="EMBL" id="CP019697">
    <property type="protein sequence ID" value="AQS50664.1"/>
    <property type="molecule type" value="Genomic_DNA"/>
</dbReference>
<keyword evidence="6" id="KW-1185">Reference proteome</keyword>
<dbReference type="InterPro" id="IPR008407">
    <property type="entry name" value="Brnchd-chn_aa_trnsp_AzlD"/>
</dbReference>
<dbReference type="Pfam" id="PF05437">
    <property type="entry name" value="AzlD"/>
    <property type="match status" value="1"/>
</dbReference>
<feature type="transmembrane region" description="Helical" evidence="1">
    <location>
        <begin position="96"/>
        <end position="114"/>
    </location>
</feature>
<sequence>MSSSALLVLLIGAGLGTYLLRYLPMRWYASLETVFQRPAVKYVLSALGPAAIVALLVVSLMGLTDAAYRWSAQSDELRIGIALGCMMLSRYWQKNAILTTLLGVVTYGLVLMLQNQL</sequence>
<dbReference type="AlphaFoldDB" id="A0A1U9JY38"/>
<dbReference type="OrthoDB" id="8906758at2"/>
<organism evidence="2 5">
    <name type="scientific">Paenalcaligenes hominis</name>
    <dbReference type="NCBI Taxonomy" id="643674"/>
    <lineage>
        <taxon>Bacteria</taxon>
        <taxon>Pseudomonadati</taxon>
        <taxon>Pseudomonadota</taxon>
        <taxon>Betaproteobacteria</taxon>
        <taxon>Burkholderiales</taxon>
        <taxon>Alcaligenaceae</taxon>
        <taxon>Paenalcaligenes</taxon>
    </lineage>
</organism>
<evidence type="ECO:0000313" key="4">
    <source>
        <dbReference type="EMBL" id="NJB64426.1"/>
    </source>
</evidence>
<evidence type="ECO:0000313" key="6">
    <source>
        <dbReference type="Proteomes" id="UP000783934"/>
    </source>
</evidence>
<accession>A0A1U9JY38</accession>
<keyword evidence="1" id="KW-1133">Transmembrane helix</keyword>
<dbReference type="EMBL" id="JAATIZ010000001">
    <property type="protein sequence ID" value="NJB64426.1"/>
    <property type="molecule type" value="Genomic_DNA"/>
</dbReference>
<proteinExistence type="predicted"/>
<evidence type="ECO:0000313" key="3">
    <source>
        <dbReference type="EMBL" id="HJH24753.1"/>
    </source>
</evidence>
<keyword evidence="1" id="KW-0812">Transmembrane</keyword>
<feature type="transmembrane region" description="Helical" evidence="1">
    <location>
        <begin position="43"/>
        <end position="63"/>
    </location>
</feature>
<reference evidence="4 6" key="2">
    <citation type="submission" date="2020-03" db="EMBL/GenBank/DDBJ databases">
        <title>Genomic Encyclopedia of Type Strains, Phase IV (KMG-IV): sequencing the most valuable type-strain genomes for metagenomic binning, comparative biology and taxonomic classification.</title>
        <authorList>
            <person name="Goeker M."/>
        </authorList>
    </citation>
    <scope>NUCLEOTIDE SEQUENCE [LARGE SCALE GENOMIC DNA]</scope>
    <source>
        <strain evidence="4 6">DSM 26613</strain>
    </source>
</reference>
<reference evidence="3" key="4">
    <citation type="submission" date="2021-09" db="EMBL/GenBank/DDBJ databases">
        <authorList>
            <person name="Gilroy R."/>
        </authorList>
    </citation>
    <scope>NUCLEOTIDE SEQUENCE</scope>
    <source>
        <strain evidence="3">CHK175-13533</strain>
    </source>
</reference>